<sequence>MIPDAQCYDVIVVGGSFAGMTAALQLARARRKVLIIDAGLNRNRMVRRSYGFLGQDGSSPDDFINNARQQLLKYPNLVWLDNVIALKAEKQDDGFIIATNEDKSYQAQRLVLAIGIIDKLPDIAGIDELWGKYLFHCPYCDGYELNEEDIAVIGTGHESIGKALMLPDWGKVTLFSNKVVHPDPSELKHLQARGVSINDELIEQIYVEHNRLAIRTTDQQIHRFKGGFLLPKTQLASPLAQQLGCEIGESAIGPFIITDESKQTTVKGVFACGDAARTTASISWAVGDGASAGIGAHQSLIFKDIFD</sequence>
<proteinExistence type="predicted"/>
<keyword evidence="1" id="KW-0285">Flavoprotein</keyword>
<feature type="domain" description="FAD/NAD(P)-binding" evidence="3">
    <location>
        <begin position="8"/>
        <end position="289"/>
    </location>
</feature>
<dbReference type="Proteomes" id="UP000192132">
    <property type="component" value="Unassembled WGS sequence"/>
</dbReference>
<evidence type="ECO:0000313" key="4">
    <source>
        <dbReference type="EMBL" id="ONG39128.1"/>
    </source>
</evidence>
<dbReference type="EMBL" id="MLCN01000027">
    <property type="protein sequence ID" value="ONG39128.1"/>
    <property type="molecule type" value="Genomic_DNA"/>
</dbReference>
<dbReference type="STRING" id="1907941.BKE30_10145"/>
<keyword evidence="2" id="KW-0560">Oxidoreductase</keyword>
<dbReference type="PRINTS" id="PR00469">
    <property type="entry name" value="PNDRDTASEII"/>
</dbReference>
<evidence type="ECO:0000259" key="3">
    <source>
        <dbReference type="Pfam" id="PF07992"/>
    </source>
</evidence>
<dbReference type="InterPro" id="IPR036188">
    <property type="entry name" value="FAD/NAD-bd_sf"/>
</dbReference>
<protein>
    <recommendedName>
        <fullName evidence="3">FAD/NAD(P)-binding domain-containing protein</fullName>
    </recommendedName>
</protein>
<accession>A0A1S8CUK9</accession>
<reference evidence="4 5" key="1">
    <citation type="submission" date="2016-10" db="EMBL/GenBank/DDBJ databases">
        <title>Draft Genome sequence of Alkanindiges sp. strain H1.</title>
        <authorList>
            <person name="Subhash Y."/>
            <person name="Lee S."/>
        </authorList>
    </citation>
    <scope>NUCLEOTIDE SEQUENCE [LARGE SCALE GENOMIC DNA]</scope>
    <source>
        <strain evidence="4 5">H1</strain>
    </source>
</reference>
<keyword evidence="5" id="KW-1185">Reference proteome</keyword>
<gene>
    <name evidence="4" type="ORF">BKE30_10145</name>
</gene>
<dbReference type="SUPFAM" id="SSF51905">
    <property type="entry name" value="FAD/NAD(P)-binding domain"/>
    <property type="match status" value="1"/>
</dbReference>
<evidence type="ECO:0000313" key="5">
    <source>
        <dbReference type="Proteomes" id="UP000192132"/>
    </source>
</evidence>
<dbReference type="PANTHER" id="PTHR48105">
    <property type="entry name" value="THIOREDOXIN REDUCTASE 1-RELATED-RELATED"/>
    <property type="match status" value="1"/>
</dbReference>
<dbReference type="Gene3D" id="3.50.50.60">
    <property type="entry name" value="FAD/NAD(P)-binding domain"/>
    <property type="match status" value="2"/>
</dbReference>
<evidence type="ECO:0000256" key="2">
    <source>
        <dbReference type="ARBA" id="ARBA00023002"/>
    </source>
</evidence>
<dbReference type="Pfam" id="PF07992">
    <property type="entry name" value="Pyr_redox_2"/>
    <property type="match status" value="1"/>
</dbReference>
<dbReference type="PRINTS" id="PR00368">
    <property type="entry name" value="FADPNR"/>
</dbReference>
<dbReference type="GO" id="GO:0016491">
    <property type="term" value="F:oxidoreductase activity"/>
    <property type="evidence" value="ECO:0007669"/>
    <property type="project" value="UniProtKB-KW"/>
</dbReference>
<evidence type="ECO:0000256" key="1">
    <source>
        <dbReference type="ARBA" id="ARBA00022630"/>
    </source>
</evidence>
<name>A0A1S8CUK9_9GAMM</name>
<comment type="caution">
    <text evidence="4">The sequence shown here is derived from an EMBL/GenBank/DDBJ whole genome shotgun (WGS) entry which is preliminary data.</text>
</comment>
<dbReference type="InterPro" id="IPR023753">
    <property type="entry name" value="FAD/NAD-binding_dom"/>
</dbReference>
<dbReference type="InterPro" id="IPR050097">
    <property type="entry name" value="Ferredoxin-NADP_redctase_2"/>
</dbReference>
<organism evidence="4 5">
    <name type="scientific">Alkanindiges hydrocarboniclasticus</name>
    <dbReference type="NCBI Taxonomy" id="1907941"/>
    <lineage>
        <taxon>Bacteria</taxon>
        <taxon>Pseudomonadati</taxon>
        <taxon>Pseudomonadota</taxon>
        <taxon>Gammaproteobacteria</taxon>
        <taxon>Moraxellales</taxon>
        <taxon>Moraxellaceae</taxon>
        <taxon>Alkanindiges</taxon>
    </lineage>
</organism>
<dbReference type="OrthoDB" id="9786503at2"/>
<dbReference type="RefSeq" id="WP_076878500.1">
    <property type="nucleotide sequence ID" value="NZ_MLCN01000027.1"/>
</dbReference>
<dbReference type="AlphaFoldDB" id="A0A1S8CUK9"/>